<dbReference type="AlphaFoldDB" id="A0A448WTB6"/>
<keyword evidence="3" id="KW-1185">Reference proteome</keyword>
<accession>A0A448WTB6</accession>
<evidence type="ECO:0000313" key="2">
    <source>
        <dbReference type="EMBL" id="VEL19756.1"/>
    </source>
</evidence>
<gene>
    <name evidence="2" type="ORF">PXEA_LOCUS13196</name>
</gene>
<protein>
    <submittedName>
        <fullName evidence="2">Uncharacterized protein</fullName>
    </submittedName>
</protein>
<organism evidence="2 3">
    <name type="scientific">Protopolystoma xenopodis</name>
    <dbReference type="NCBI Taxonomy" id="117903"/>
    <lineage>
        <taxon>Eukaryota</taxon>
        <taxon>Metazoa</taxon>
        <taxon>Spiralia</taxon>
        <taxon>Lophotrochozoa</taxon>
        <taxon>Platyhelminthes</taxon>
        <taxon>Monogenea</taxon>
        <taxon>Polyopisthocotylea</taxon>
        <taxon>Polystomatidea</taxon>
        <taxon>Polystomatidae</taxon>
        <taxon>Protopolystoma</taxon>
    </lineage>
</organism>
<name>A0A448WTB6_9PLAT</name>
<evidence type="ECO:0000313" key="3">
    <source>
        <dbReference type="Proteomes" id="UP000784294"/>
    </source>
</evidence>
<comment type="caution">
    <text evidence="2">The sequence shown here is derived from an EMBL/GenBank/DDBJ whole genome shotgun (WGS) entry which is preliminary data.</text>
</comment>
<evidence type="ECO:0000256" key="1">
    <source>
        <dbReference type="SAM" id="MobiDB-lite"/>
    </source>
</evidence>
<proteinExistence type="predicted"/>
<dbReference type="Proteomes" id="UP000784294">
    <property type="component" value="Unassembled WGS sequence"/>
</dbReference>
<feature type="region of interest" description="Disordered" evidence="1">
    <location>
        <begin position="37"/>
        <end position="86"/>
    </location>
</feature>
<dbReference type="EMBL" id="CAAALY010043110">
    <property type="protein sequence ID" value="VEL19756.1"/>
    <property type="molecule type" value="Genomic_DNA"/>
</dbReference>
<feature type="compositionally biased region" description="Polar residues" evidence="1">
    <location>
        <begin position="76"/>
        <end position="86"/>
    </location>
</feature>
<reference evidence="2" key="1">
    <citation type="submission" date="2018-11" db="EMBL/GenBank/DDBJ databases">
        <authorList>
            <consortium name="Pathogen Informatics"/>
        </authorList>
    </citation>
    <scope>NUCLEOTIDE SEQUENCE</scope>
</reference>
<sequence length="86" mass="8901">MSVAAAMRLQEHATVAAATVVAMDDAPLYHQHHYQAQVSNSPGSGGIKQKRQLSKSQSGAEAPNSPVPSTEIAPVGSSSITFKTLA</sequence>